<evidence type="ECO:0000313" key="2">
    <source>
        <dbReference type="Proteomes" id="UP000036958"/>
    </source>
</evidence>
<organism evidence="1 2">
    <name type="scientific">Sunxiuqinia dokdonensis</name>
    <dbReference type="NCBI Taxonomy" id="1409788"/>
    <lineage>
        <taxon>Bacteria</taxon>
        <taxon>Pseudomonadati</taxon>
        <taxon>Bacteroidota</taxon>
        <taxon>Bacteroidia</taxon>
        <taxon>Marinilabiliales</taxon>
        <taxon>Prolixibacteraceae</taxon>
        <taxon>Sunxiuqinia</taxon>
    </lineage>
</organism>
<keyword evidence="2" id="KW-1185">Reference proteome</keyword>
<sequence length="84" mass="9883">MGKRFVMSTVELRHIITEHLSHIDDASFLKAIKTIIESKVSEGEYKLSDFQKKRIDSARNELKQKKTISHNELQKEIDQWLNTK</sequence>
<accession>A0A0L8VBG5</accession>
<gene>
    <name evidence="1" type="ORF">NC99_13890</name>
</gene>
<reference evidence="2" key="1">
    <citation type="submission" date="2015-07" db="EMBL/GenBank/DDBJ databases">
        <title>Genome sequencing of Sunxiuqinia dokdonensis strain SK.</title>
        <authorList>
            <person name="Ahn S."/>
            <person name="Kim B.-C."/>
        </authorList>
    </citation>
    <scope>NUCLEOTIDE SEQUENCE [LARGE SCALE GENOMIC DNA]</scope>
    <source>
        <strain evidence="2">SK</strain>
    </source>
</reference>
<dbReference type="EMBL" id="LGIA01000071">
    <property type="protein sequence ID" value="KOH45796.1"/>
    <property type="molecule type" value="Genomic_DNA"/>
</dbReference>
<dbReference type="Proteomes" id="UP000036958">
    <property type="component" value="Unassembled WGS sequence"/>
</dbReference>
<evidence type="ECO:0000313" key="1">
    <source>
        <dbReference type="EMBL" id="KOH45796.1"/>
    </source>
</evidence>
<comment type="caution">
    <text evidence="1">The sequence shown here is derived from an EMBL/GenBank/DDBJ whole genome shotgun (WGS) entry which is preliminary data.</text>
</comment>
<proteinExistence type="predicted"/>
<name>A0A0L8VBG5_9BACT</name>
<protein>
    <submittedName>
        <fullName evidence="1">Uncharacterized protein</fullName>
    </submittedName>
</protein>
<dbReference type="AlphaFoldDB" id="A0A0L8VBG5"/>